<name>A0ABY8FXV9_9ACTO</name>
<dbReference type="InterPro" id="IPR015655">
    <property type="entry name" value="PP2C"/>
</dbReference>
<dbReference type="SUPFAM" id="SSF81606">
    <property type="entry name" value="PP2C-like"/>
    <property type="match status" value="1"/>
</dbReference>
<evidence type="ECO:0000313" key="2">
    <source>
        <dbReference type="EMBL" id="WFM83346.1"/>
    </source>
</evidence>
<accession>A0ABY8FXV9</accession>
<dbReference type="InterPro" id="IPR036457">
    <property type="entry name" value="PPM-type-like_dom_sf"/>
</dbReference>
<dbReference type="Pfam" id="PF13672">
    <property type="entry name" value="PP2C_2"/>
    <property type="match status" value="1"/>
</dbReference>
<dbReference type="RefSeq" id="WP_278012741.1">
    <property type="nucleotide sequence ID" value="NZ_CP121208.1"/>
</dbReference>
<evidence type="ECO:0000259" key="1">
    <source>
        <dbReference type="PROSITE" id="PS51746"/>
    </source>
</evidence>
<dbReference type="Proteomes" id="UP001215216">
    <property type="component" value="Chromosome"/>
</dbReference>
<dbReference type="InterPro" id="IPR001932">
    <property type="entry name" value="PPM-type_phosphatase-like_dom"/>
</dbReference>
<gene>
    <name evidence="2" type="ORF">P7079_08155</name>
</gene>
<organism evidence="2 3">
    <name type="scientific">Arcanobacterium canis</name>
    <dbReference type="NCBI Taxonomy" id="999183"/>
    <lineage>
        <taxon>Bacteria</taxon>
        <taxon>Bacillati</taxon>
        <taxon>Actinomycetota</taxon>
        <taxon>Actinomycetes</taxon>
        <taxon>Actinomycetales</taxon>
        <taxon>Actinomycetaceae</taxon>
        <taxon>Arcanobacterium</taxon>
    </lineage>
</organism>
<sequence length="249" mass="26238">MIQTVHGVASDRGIREENEDCALAQWPVFAVADGVGGHSGGAAASAAVVNALGQVGAVRAVSDIDSVLSAARADVEHLRHRGRAPGSTVSGVVFTEAHPPRALVFNVGDSRTYISRSHHLFQIMKDHSFVQELVDEGVMSEDEARCSRQRNIITRALGAGSPDRRVDYFEVALAVGDRFLACTDGVCATLTPQQISDVLNAGLDPQATASALVQTALKEGTCDNASAVVVDVTSTCGVDESLIWERGED</sequence>
<feature type="domain" description="PPM-type phosphatase" evidence="1">
    <location>
        <begin position="5"/>
        <end position="232"/>
    </location>
</feature>
<dbReference type="PANTHER" id="PTHR47992">
    <property type="entry name" value="PROTEIN PHOSPHATASE"/>
    <property type="match status" value="1"/>
</dbReference>
<protein>
    <submittedName>
        <fullName evidence="2">Protein phosphatase 2C domain-containing protein</fullName>
    </submittedName>
</protein>
<dbReference type="Gene3D" id="3.60.40.10">
    <property type="entry name" value="PPM-type phosphatase domain"/>
    <property type="match status" value="1"/>
</dbReference>
<dbReference type="EMBL" id="CP121208">
    <property type="protein sequence ID" value="WFM83346.1"/>
    <property type="molecule type" value="Genomic_DNA"/>
</dbReference>
<proteinExistence type="predicted"/>
<dbReference type="PROSITE" id="PS51746">
    <property type="entry name" value="PPM_2"/>
    <property type="match status" value="1"/>
</dbReference>
<dbReference type="SMART" id="SM00331">
    <property type="entry name" value="PP2C_SIG"/>
    <property type="match status" value="1"/>
</dbReference>
<evidence type="ECO:0000313" key="3">
    <source>
        <dbReference type="Proteomes" id="UP001215216"/>
    </source>
</evidence>
<keyword evidence="3" id="KW-1185">Reference proteome</keyword>
<dbReference type="SMART" id="SM00332">
    <property type="entry name" value="PP2Cc"/>
    <property type="match status" value="1"/>
</dbReference>
<reference evidence="2 3" key="1">
    <citation type="submission" date="2023-03" db="EMBL/GenBank/DDBJ databases">
        <title>Complete genome of Arcanobacterium canis strain DSM 25104 isolated in 2010 from a canine otitis externa in Germany.</title>
        <authorList>
            <person name="Borowiak M."/>
            <person name="Kreitlow A."/>
            <person name="Malorny B."/>
            <person name="Laemmler C."/>
            <person name="Prenger-Berninghoff E."/>
            <person name="Ploetz M."/>
            <person name="Abdulmawjood A."/>
        </authorList>
    </citation>
    <scope>NUCLEOTIDE SEQUENCE [LARGE SCALE GENOMIC DNA]</scope>
    <source>
        <strain evidence="2 3">DSM 25104</strain>
    </source>
</reference>
<dbReference type="CDD" id="cd00143">
    <property type="entry name" value="PP2Cc"/>
    <property type="match status" value="1"/>
</dbReference>